<evidence type="ECO:0000313" key="3">
    <source>
        <dbReference type="Proteomes" id="UP000331127"/>
    </source>
</evidence>
<keyword evidence="3" id="KW-1185">Reference proteome</keyword>
<dbReference type="InterPro" id="IPR002525">
    <property type="entry name" value="Transp_IS110-like_N"/>
</dbReference>
<dbReference type="Pfam" id="PF01548">
    <property type="entry name" value="DEDD_Tnp_IS110"/>
    <property type="match status" value="1"/>
</dbReference>
<comment type="caution">
    <text evidence="2">The sequence shown here is derived from an EMBL/GenBank/DDBJ whole genome shotgun (WGS) entry which is preliminary data.</text>
</comment>
<sequence>MEDELGSSESPSRCRALHERVAGIDVHEDMIKIGIRTPGHRAWTRTSEVLEYKTFYGVLQKMAADLREPGVTHVVMEAGGAHTEPVCYALAERDFTQVAMINPAHAKALKGHKTDARDAIRLAELFECGLLHGSYIPSAEPKEIRDLTRYRTKTVQARTSEV</sequence>
<dbReference type="InterPro" id="IPR047650">
    <property type="entry name" value="Transpos_IS110"/>
</dbReference>
<dbReference type="Proteomes" id="UP000331127">
    <property type="component" value="Unassembled WGS sequence"/>
</dbReference>
<dbReference type="AlphaFoldDB" id="A0A5M3WRA5"/>
<dbReference type="GO" id="GO:0004803">
    <property type="term" value="F:transposase activity"/>
    <property type="evidence" value="ECO:0007669"/>
    <property type="project" value="InterPro"/>
</dbReference>
<dbReference type="EMBL" id="BLAE01000026">
    <property type="protein sequence ID" value="GES11026.1"/>
    <property type="molecule type" value="Genomic_DNA"/>
</dbReference>
<evidence type="ECO:0000313" key="2">
    <source>
        <dbReference type="EMBL" id="GES11026.1"/>
    </source>
</evidence>
<accession>A0A5M3WRA5</accession>
<evidence type="ECO:0000259" key="1">
    <source>
        <dbReference type="Pfam" id="PF01548"/>
    </source>
</evidence>
<gene>
    <name evidence="2" type="ORF">Amac_046230</name>
</gene>
<reference evidence="2 3" key="1">
    <citation type="submission" date="2019-10" db="EMBL/GenBank/DDBJ databases">
        <title>Whole genome shotgun sequence of Acrocarpospora macrocephala NBRC 16266.</title>
        <authorList>
            <person name="Ichikawa N."/>
            <person name="Kimura A."/>
            <person name="Kitahashi Y."/>
            <person name="Komaki H."/>
            <person name="Oguchi A."/>
        </authorList>
    </citation>
    <scope>NUCLEOTIDE SEQUENCE [LARGE SCALE GENOMIC DNA]</scope>
    <source>
        <strain evidence="2 3">NBRC 16266</strain>
    </source>
</reference>
<dbReference type="RefSeq" id="WP_307729753.1">
    <property type="nucleotide sequence ID" value="NZ_BAAAHL010000036.1"/>
</dbReference>
<organism evidence="2 3">
    <name type="scientific">Acrocarpospora macrocephala</name>
    <dbReference type="NCBI Taxonomy" id="150177"/>
    <lineage>
        <taxon>Bacteria</taxon>
        <taxon>Bacillati</taxon>
        <taxon>Actinomycetota</taxon>
        <taxon>Actinomycetes</taxon>
        <taxon>Streptosporangiales</taxon>
        <taxon>Streptosporangiaceae</taxon>
        <taxon>Acrocarpospora</taxon>
    </lineage>
</organism>
<feature type="domain" description="Transposase IS110-like N-terminal" evidence="1">
    <location>
        <begin position="22"/>
        <end position="161"/>
    </location>
</feature>
<proteinExistence type="predicted"/>
<protein>
    <recommendedName>
        <fullName evidence="1">Transposase IS110-like N-terminal domain-containing protein</fullName>
    </recommendedName>
</protein>
<name>A0A5M3WRA5_9ACTN</name>
<dbReference type="GO" id="GO:0003677">
    <property type="term" value="F:DNA binding"/>
    <property type="evidence" value="ECO:0007669"/>
    <property type="project" value="InterPro"/>
</dbReference>
<dbReference type="PANTHER" id="PTHR33055">
    <property type="entry name" value="TRANSPOSASE FOR INSERTION SEQUENCE ELEMENT IS1111A"/>
    <property type="match status" value="1"/>
</dbReference>
<dbReference type="GO" id="GO:0006313">
    <property type="term" value="P:DNA transposition"/>
    <property type="evidence" value="ECO:0007669"/>
    <property type="project" value="InterPro"/>
</dbReference>